<gene>
    <name evidence="1" type="ORF">PTTW11_09404</name>
</gene>
<reference evidence="1" key="1">
    <citation type="submission" date="2021-02" db="EMBL/GenBank/DDBJ databases">
        <authorList>
            <person name="Syme A R."/>
            <person name="Syme A R."/>
            <person name="Moolhuijzen P."/>
        </authorList>
    </citation>
    <scope>NUCLEOTIDE SEQUENCE</scope>
    <source>
        <strain evidence="1">W1-1</strain>
    </source>
</reference>
<dbReference type="Proteomes" id="UP000472372">
    <property type="component" value="Chromosome 9"/>
</dbReference>
<evidence type="ECO:0000313" key="1">
    <source>
        <dbReference type="EMBL" id="CAE7205726.1"/>
    </source>
</evidence>
<proteinExistence type="predicted"/>
<name>A0A6S6WBE6_9PLEO</name>
<protein>
    <submittedName>
        <fullName evidence="1">Uncharacterized protein</fullName>
    </submittedName>
</protein>
<sequence>MQFTTMIAAAILAGSAIASPVLVGSAIADPILARQDQPFPSNSPHCTKGNNCCFSSYAACKRQDGGFLGLNAFITCADTPERKEKGTICSEIGVSTANCTADCCRVDSATGRNCPIDKSKGF</sequence>
<accession>A0A6S6WBE6</accession>
<evidence type="ECO:0000313" key="2">
    <source>
        <dbReference type="Proteomes" id="UP000472372"/>
    </source>
</evidence>
<organism evidence="1 2">
    <name type="scientific">Pyrenophora teres f. teres</name>
    <dbReference type="NCBI Taxonomy" id="97479"/>
    <lineage>
        <taxon>Eukaryota</taxon>
        <taxon>Fungi</taxon>
        <taxon>Dikarya</taxon>
        <taxon>Ascomycota</taxon>
        <taxon>Pezizomycotina</taxon>
        <taxon>Dothideomycetes</taxon>
        <taxon>Pleosporomycetidae</taxon>
        <taxon>Pleosporales</taxon>
        <taxon>Pleosporineae</taxon>
        <taxon>Pleosporaceae</taxon>
        <taxon>Pyrenophora</taxon>
    </lineage>
</organism>
<dbReference type="EMBL" id="HG992985">
    <property type="protein sequence ID" value="CAE7205726.1"/>
    <property type="molecule type" value="Genomic_DNA"/>
</dbReference>
<dbReference type="AlphaFoldDB" id="A0A6S6WBE6"/>